<dbReference type="InterPro" id="IPR015422">
    <property type="entry name" value="PyrdxlP-dep_Trfase_small"/>
</dbReference>
<evidence type="ECO:0000313" key="9">
    <source>
        <dbReference type="Proteomes" id="UP000003195"/>
    </source>
</evidence>
<comment type="caution">
    <text evidence="8">The sequence shown here is derived from an EMBL/GenBank/DDBJ whole genome shotgun (WGS) entry which is preliminary data.</text>
</comment>
<dbReference type="STRING" id="706434.HMPREF9429_00235"/>
<dbReference type="FunFam" id="3.40.640.10:FF:000053">
    <property type="entry name" value="Aminotransferase, class I"/>
    <property type="match status" value="1"/>
</dbReference>
<gene>
    <name evidence="8" type="ORF">HMPREF9429_00235</name>
</gene>
<dbReference type="InterPro" id="IPR050859">
    <property type="entry name" value="Class-I_PLP-dep_aminotransf"/>
</dbReference>
<comment type="subunit">
    <text evidence="3">Homodimer.</text>
</comment>
<dbReference type="Pfam" id="PF00155">
    <property type="entry name" value="Aminotran_1_2"/>
    <property type="match status" value="1"/>
</dbReference>
<keyword evidence="9" id="KW-1185">Reference proteome</keyword>
<protein>
    <submittedName>
        <fullName evidence="8">Aminotransferase, class I/II</fullName>
        <ecNumber evidence="8">2.6.1.-</ecNumber>
    </submittedName>
</protein>
<dbReference type="InterPro" id="IPR004839">
    <property type="entry name" value="Aminotransferase_I/II_large"/>
</dbReference>
<dbReference type="InterPro" id="IPR015424">
    <property type="entry name" value="PyrdxlP-dep_Trfase"/>
</dbReference>
<dbReference type="InterPro" id="IPR015421">
    <property type="entry name" value="PyrdxlP-dep_Trfase_major"/>
</dbReference>
<evidence type="ECO:0000259" key="7">
    <source>
        <dbReference type="Pfam" id="PF00155"/>
    </source>
</evidence>
<comment type="similarity">
    <text evidence="2">Belongs to the class-I pyridoxal-phosphate-dependent aminotransferase family.</text>
</comment>
<evidence type="ECO:0000256" key="3">
    <source>
        <dbReference type="ARBA" id="ARBA00011738"/>
    </source>
</evidence>
<dbReference type="EC" id="2.6.1.-" evidence="8"/>
<dbReference type="PANTHER" id="PTHR42790">
    <property type="entry name" value="AMINOTRANSFERASE"/>
    <property type="match status" value="1"/>
</dbReference>
<accession>E2Z9X9</accession>
<dbReference type="PANTHER" id="PTHR42790:SF19">
    <property type="entry name" value="KYNURENINE_ALPHA-AMINOADIPATE AMINOTRANSFERASE, MITOCHONDRIAL"/>
    <property type="match status" value="1"/>
</dbReference>
<dbReference type="SUPFAM" id="SSF53383">
    <property type="entry name" value="PLP-dependent transferases"/>
    <property type="match status" value="1"/>
</dbReference>
<dbReference type="GO" id="GO:1901605">
    <property type="term" value="P:alpha-amino acid metabolic process"/>
    <property type="evidence" value="ECO:0007669"/>
    <property type="project" value="TreeGrafter"/>
</dbReference>
<evidence type="ECO:0000256" key="5">
    <source>
        <dbReference type="ARBA" id="ARBA00022679"/>
    </source>
</evidence>
<comment type="cofactor">
    <cofactor evidence="1">
        <name>pyridoxal 5'-phosphate</name>
        <dbReference type="ChEBI" id="CHEBI:597326"/>
    </cofactor>
</comment>
<dbReference type="CDD" id="cd00609">
    <property type="entry name" value="AAT_like"/>
    <property type="match status" value="1"/>
</dbReference>
<sequence>MFRGDCIMARFSTFAQTLQADDIAEILALTQKPEVISFAGGLPAPELFPIEEMKKVDEAIYTEQGRQAVQYGPTQGYDLLREQLAARMKDKFFVDCTPDNIVITTGSQQALFILAQILLDKGDTVLMESPTYMGAIMAFDPSGPRYTTVSTDENGIVVEELEKVLASDDSIRMIYVIPEFQNPTGITWPVERRKAFMDVINKYDVVVLEDNPYGEIRYGIDKLPSLKSMDTQGKVVFMGSFSKTFMPGFRLGWIVAPDDVVDKFVKVKQSVDIGTSTFGQRQAAYFCKMYDMEAHIKQITDLYAKRRDLMCDSMEKYFPQEVKFNRPQGGLFTWVTLPEGIDAKALMRKAIAKNVAYVPGVIFYPNEGEVNHFRLNYSNMTEDRIVEGVKRLGELLHEELDK</sequence>
<keyword evidence="4 8" id="KW-0032">Aminotransferase</keyword>
<dbReference type="Proteomes" id="UP000003195">
    <property type="component" value="Unassembled WGS sequence"/>
</dbReference>
<keyword evidence="5 8" id="KW-0808">Transferase</keyword>
<evidence type="ECO:0000313" key="8">
    <source>
        <dbReference type="EMBL" id="EFQ04954.1"/>
    </source>
</evidence>
<evidence type="ECO:0000256" key="1">
    <source>
        <dbReference type="ARBA" id="ARBA00001933"/>
    </source>
</evidence>
<dbReference type="Gene3D" id="3.40.640.10">
    <property type="entry name" value="Type I PLP-dependent aspartate aminotransferase-like (Major domain)"/>
    <property type="match status" value="1"/>
</dbReference>
<organism evidence="8 9">
    <name type="scientific">Megasphaera micronuciformis F0359</name>
    <dbReference type="NCBI Taxonomy" id="706434"/>
    <lineage>
        <taxon>Bacteria</taxon>
        <taxon>Bacillati</taxon>
        <taxon>Bacillota</taxon>
        <taxon>Negativicutes</taxon>
        <taxon>Veillonellales</taxon>
        <taxon>Veillonellaceae</taxon>
        <taxon>Megasphaera</taxon>
    </lineage>
</organism>
<dbReference type="HOGENOM" id="CLU_017584_0_6_9"/>
<feature type="domain" description="Aminotransferase class I/classII large" evidence="7">
    <location>
        <begin position="58"/>
        <end position="392"/>
    </location>
</feature>
<keyword evidence="6" id="KW-0663">Pyridoxal phosphate</keyword>
<name>E2Z9X9_9FIRM</name>
<dbReference type="eggNOG" id="COG1167">
    <property type="taxonomic scope" value="Bacteria"/>
</dbReference>
<reference evidence="8 9" key="1">
    <citation type="submission" date="2010-08" db="EMBL/GenBank/DDBJ databases">
        <authorList>
            <person name="Weinstock G."/>
            <person name="Sodergren E."/>
            <person name="Clifton S."/>
            <person name="Fulton L."/>
            <person name="Fulton B."/>
            <person name="Courtney L."/>
            <person name="Fronick C."/>
            <person name="Harrison M."/>
            <person name="Strong C."/>
            <person name="Farmer C."/>
            <person name="Delahaunty K."/>
            <person name="Markovic C."/>
            <person name="Hall O."/>
            <person name="Minx P."/>
            <person name="Tomlinson C."/>
            <person name="Mitreva M."/>
            <person name="Hou S."/>
            <person name="Chen J."/>
            <person name="Wollam A."/>
            <person name="Pepin K.H."/>
            <person name="Johnson M."/>
            <person name="Bhonagiri V."/>
            <person name="Zhang X."/>
            <person name="Suruliraj S."/>
            <person name="Warren W."/>
            <person name="Chinwalla A."/>
            <person name="Mardis E.R."/>
            <person name="Wilson R.K."/>
        </authorList>
    </citation>
    <scope>NUCLEOTIDE SEQUENCE [LARGE SCALE GENOMIC DNA]</scope>
    <source>
        <strain evidence="8 9">F0359</strain>
    </source>
</reference>
<evidence type="ECO:0000256" key="6">
    <source>
        <dbReference type="ARBA" id="ARBA00022898"/>
    </source>
</evidence>
<evidence type="ECO:0000256" key="2">
    <source>
        <dbReference type="ARBA" id="ARBA00007441"/>
    </source>
</evidence>
<dbReference type="GO" id="GO:0030170">
    <property type="term" value="F:pyridoxal phosphate binding"/>
    <property type="evidence" value="ECO:0007669"/>
    <property type="project" value="InterPro"/>
</dbReference>
<evidence type="ECO:0000256" key="4">
    <source>
        <dbReference type="ARBA" id="ARBA00022576"/>
    </source>
</evidence>
<proteinExistence type="inferred from homology"/>
<dbReference type="EMBL" id="AECS01000007">
    <property type="protein sequence ID" value="EFQ04954.1"/>
    <property type="molecule type" value="Genomic_DNA"/>
</dbReference>
<dbReference type="GO" id="GO:0008483">
    <property type="term" value="F:transaminase activity"/>
    <property type="evidence" value="ECO:0007669"/>
    <property type="project" value="UniProtKB-KW"/>
</dbReference>
<dbReference type="Gene3D" id="3.90.1150.10">
    <property type="entry name" value="Aspartate Aminotransferase, domain 1"/>
    <property type="match status" value="1"/>
</dbReference>
<dbReference type="AlphaFoldDB" id="E2Z9X9"/>